<evidence type="ECO:0000256" key="1">
    <source>
        <dbReference type="SAM" id="MobiDB-lite"/>
    </source>
</evidence>
<reference evidence="2" key="1">
    <citation type="submission" date="2020-02" db="EMBL/GenBank/DDBJ databases">
        <authorList>
            <person name="Meier V. D."/>
        </authorList>
    </citation>
    <scope>NUCLEOTIDE SEQUENCE</scope>
    <source>
        <strain evidence="2">AVDCRST_MAG79</strain>
    </source>
</reference>
<protein>
    <submittedName>
        <fullName evidence="2">Uncharacterized protein</fullName>
    </submittedName>
</protein>
<name>A0A6J4TW85_9ACTN</name>
<feature type="compositionally biased region" description="Basic and acidic residues" evidence="1">
    <location>
        <begin position="1"/>
        <end position="22"/>
    </location>
</feature>
<feature type="non-terminal residue" evidence="2">
    <location>
        <position position="113"/>
    </location>
</feature>
<dbReference type="EMBL" id="CADCWC010000185">
    <property type="protein sequence ID" value="CAA9533380.1"/>
    <property type="molecule type" value="Genomic_DNA"/>
</dbReference>
<organism evidence="2">
    <name type="scientific">uncultured Thermoleophilia bacterium</name>
    <dbReference type="NCBI Taxonomy" id="1497501"/>
    <lineage>
        <taxon>Bacteria</taxon>
        <taxon>Bacillati</taxon>
        <taxon>Actinomycetota</taxon>
        <taxon>Thermoleophilia</taxon>
        <taxon>environmental samples</taxon>
    </lineage>
</organism>
<feature type="compositionally biased region" description="Basic residues" evidence="1">
    <location>
        <begin position="23"/>
        <end position="33"/>
    </location>
</feature>
<gene>
    <name evidence="2" type="ORF">AVDCRST_MAG79-1120</name>
</gene>
<proteinExistence type="predicted"/>
<feature type="compositionally biased region" description="Basic residues" evidence="1">
    <location>
        <begin position="64"/>
        <end position="73"/>
    </location>
</feature>
<dbReference type="AlphaFoldDB" id="A0A6J4TW85"/>
<feature type="region of interest" description="Disordered" evidence="1">
    <location>
        <begin position="1"/>
        <end position="113"/>
    </location>
</feature>
<feature type="non-terminal residue" evidence="2">
    <location>
        <position position="1"/>
    </location>
</feature>
<sequence length="113" mass="12141">EPLHHPGHVRPRERDAAHDVGHRRGTGARHGRRGGWASGRSLVHDGPVRPGHGPRGGGHAGRAVLRRGVRHRGQRLDDHHGRGSAPRRPRAGTPVAHPARGALVPHPARGPRL</sequence>
<accession>A0A6J4TW85</accession>
<evidence type="ECO:0000313" key="2">
    <source>
        <dbReference type="EMBL" id="CAA9533380.1"/>
    </source>
</evidence>